<feature type="chain" id="PRO_5036768284" evidence="3">
    <location>
        <begin position="18"/>
        <end position="241"/>
    </location>
</feature>
<evidence type="ECO:0000256" key="2">
    <source>
        <dbReference type="ARBA" id="ARBA00022729"/>
    </source>
</evidence>
<dbReference type="RefSeq" id="WP_206573833.1">
    <property type="nucleotide sequence ID" value="NZ_JAFKCV010000005.1"/>
</dbReference>
<feature type="signal peptide" evidence="3">
    <location>
        <begin position="1"/>
        <end position="17"/>
    </location>
</feature>
<evidence type="ECO:0000313" key="5">
    <source>
        <dbReference type="EMBL" id="MBN7825717.1"/>
    </source>
</evidence>
<evidence type="ECO:0000256" key="3">
    <source>
        <dbReference type="SAM" id="SignalP"/>
    </source>
</evidence>
<name>A0A939DP04_9ALTE</name>
<dbReference type="AlphaFoldDB" id="A0A939DP04"/>
<dbReference type="InterPro" id="IPR001638">
    <property type="entry name" value="Solute-binding_3/MltF_N"/>
</dbReference>
<sequence length="241" mass="27438">MRLILLMLWLAAIQAHGTDKVLLAMEDSWPPYAKSNGEGISREIVEAAYQAVGQPVEFVVVPYARALQMARTGEVDGVFNVTRQDTTEAVYQFGREPLLRAPASYFYPAGSTLDFTSAECIPDHTTVAVIIGYEYGDLYERHRHRFREVRVSSQQQIIQLLVRQRVQMAIMFDQVAAYYLREMGLQAHSIRKGKVNHISDIYVAFSRQRPKADQYMEQLDKGLQLLESKNQQESPVSPPVQ</sequence>
<dbReference type="Pfam" id="PF00497">
    <property type="entry name" value="SBP_bac_3"/>
    <property type="match status" value="1"/>
</dbReference>
<keyword evidence="6" id="KW-1185">Reference proteome</keyword>
<evidence type="ECO:0000259" key="4">
    <source>
        <dbReference type="Pfam" id="PF00497"/>
    </source>
</evidence>
<evidence type="ECO:0000256" key="1">
    <source>
        <dbReference type="ARBA" id="ARBA00010333"/>
    </source>
</evidence>
<accession>A0A939DP04</accession>
<dbReference type="Gene3D" id="3.40.190.10">
    <property type="entry name" value="Periplasmic binding protein-like II"/>
    <property type="match status" value="2"/>
</dbReference>
<feature type="domain" description="Solute-binding protein family 3/N-terminal" evidence="4">
    <location>
        <begin position="23"/>
        <end position="229"/>
    </location>
</feature>
<organism evidence="5 6">
    <name type="scientific">Bowmanella dokdonensis</name>
    <dbReference type="NCBI Taxonomy" id="751969"/>
    <lineage>
        <taxon>Bacteria</taxon>
        <taxon>Pseudomonadati</taxon>
        <taxon>Pseudomonadota</taxon>
        <taxon>Gammaproteobacteria</taxon>
        <taxon>Alteromonadales</taxon>
        <taxon>Alteromonadaceae</taxon>
        <taxon>Bowmanella</taxon>
    </lineage>
</organism>
<proteinExistence type="inferred from homology"/>
<keyword evidence="2 3" id="KW-0732">Signal</keyword>
<gene>
    <name evidence="5" type="ORF">J0A66_10825</name>
</gene>
<protein>
    <submittedName>
        <fullName evidence="5">Transporter substrate-binding domain-containing protein</fullName>
    </submittedName>
</protein>
<reference evidence="5" key="1">
    <citation type="submission" date="2021-03" db="EMBL/GenBank/DDBJ databases">
        <title>novel species isolated from a fishpond in China.</title>
        <authorList>
            <person name="Lu H."/>
            <person name="Cai Z."/>
        </authorList>
    </citation>
    <scope>NUCLEOTIDE SEQUENCE</scope>
    <source>
        <strain evidence="5">JCM 30855</strain>
    </source>
</reference>
<evidence type="ECO:0000313" key="6">
    <source>
        <dbReference type="Proteomes" id="UP000664654"/>
    </source>
</evidence>
<dbReference type="Proteomes" id="UP000664654">
    <property type="component" value="Unassembled WGS sequence"/>
</dbReference>
<dbReference type="SUPFAM" id="SSF53850">
    <property type="entry name" value="Periplasmic binding protein-like II"/>
    <property type="match status" value="1"/>
</dbReference>
<dbReference type="PANTHER" id="PTHR35936:SF25">
    <property type="entry name" value="ABC TRANSPORTER SUBSTRATE-BINDING PROTEIN"/>
    <property type="match status" value="1"/>
</dbReference>
<dbReference type="PANTHER" id="PTHR35936">
    <property type="entry name" value="MEMBRANE-BOUND LYTIC MUREIN TRANSGLYCOSYLASE F"/>
    <property type="match status" value="1"/>
</dbReference>
<dbReference type="EMBL" id="JAFKCV010000005">
    <property type="protein sequence ID" value="MBN7825717.1"/>
    <property type="molecule type" value="Genomic_DNA"/>
</dbReference>
<comment type="caution">
    <text evidence="5">The sequence shown here is derived from an EMBL/GenBank/DDBJ whole genome shotgun (WGS) entry which is preliminary data.</text>
</comment>
<comment type="similarity">
    <text evidence="1">Belongs to the bacterial solute-binding protein 3 family.</text>
</comment>